<evidence type="ECO:0000259" key="4">
    <source>
        <dbReference type="SMART" id="SM00967"/>
    </source>
</evidence>
<reference evidence="5 6" key="1">
    <citation type="journal article" date="2008" name="BMC Microbiol.">
        <title>Complete genome sequence of Treponema pallidum ssp. pallidum strain SS14 determined with oligonucleotide arrays.</title>
        <authorList>
            <person name="Matejkova P."/>
            <person name="Strouhal M."/>
            <person name="Smajs D."/>
            <person name="Norris S.J."/>
            <person name="Palzkill T."/>
            <person name="Petrosino J.F."/>
            <person name="Sodergren E."/>
            <person name="Norton J.E."/>
            <person name="Singh J."/>
            <person name="Richmond T.A."/>
            <person name="Molla M.N."/>
            <person name="Albert T.J."/>
            <person name="Weinstock G.M."/>
        </authorList>
    </citation>
    <scope>NUCLEOTIDE SEQUENCE [LARGE SCALE GENOMIC DNA]</scope>
    <source>
        <strain evidence="5 6">SS14</strain>
    </source>
</reference>
<dbReference type="GO" id="GO:0008173">
    <property type="term" value="F:RNA methyltransferase activity"/>
    <property type="evidence" value="ECO:0007669"/>
    <property type="project" value="InterPro"/>
</dbReference>
<dbReference type="InterPro" id="IPR004441">
    <property type="entry name" value="rRNA_MeTrfase_TrmH"/>
</dbReference>
<dbReference type="Gene3D" id="3.30.1330.30">
    <property type="match status" value="1"/>
</dbReference>
<sequence length="319" mass="35537">MLEHMKREQARSQLSHEPPKRRRASLTVCGLRAVETLGSIHPEKIHRFFFTPVRAKRFGPLCAYLAARKRLYRSANTQELERLTQSVHHQGVAATIDEPRFPAVTHSQVEFWVQRREFVVLLDRVGDAHNLGAIIRSAAFFGVHSLVVSDCRQQAQVTSATYRVAQGGMEFVQLLRCTNAQEVLEMCAGKMTRVGASPHAFRSLTRLSNILSPEEAVILVLGNEETGLSEHLTAHCDHLCRIAGSGQVESLNVAQAGALFLSTIVQLRQSPQDYTQGHRATPRAQERVHRCGQLEEKGQKNGARVLIPRSGARANSRES</sequence>
<evidence type="ECO:0000313" key="6">
    <source>
        <dbReference type="Proteomes" id="UP000001202"/>
    </source>
</evidence>
<feature type="domain" description="RNA 2-O ribose methyltransferase substrate binding" evidence="4">
    <location>
        <begin position="27"/>
        <end position="102"/>
    </location>
</feature>
<dbReference type="SUPFAM" id="SSF55315">
    <property type="entry name" value="L30e-like"/>
    <property type="match status" value="1"/>
</dbReference>
<name>A0A0H3BJN1_TREPS</name>
<dbReference type="GeneID" id="93875850"/>
<evidence type="ECO:0000256" key="2">
    <source>
        <dbReference type="ARBA" id="ARBA00022679"/>
    </source>
</evidence>
<dbReference type="PANTHER" id="PTHR46429:SF2">
    <property type="entry name" value="TRNA_RRNA METHYLTRANSFERASE"/>
    <property type="match status" value="1"/>
</dbReference>
<organism evidence="5 6">
    <name type="scientific">Treponema pallidum subsp. pallidum (strain SS14)</name>
    <dbReference type="NCBI Taxonomy" id="455434"/>
    <lineage>
        <taxon>Bacteria</taxon>
        <taxon>Pseudomonadati</taxon>
        <taxon>Spirochaetota</taxon>
        <taxon>Spirochaetia</taxon>
        <taxon>Spirochaetales</taxon>
        <taxon>Treponemataceae</taxon>
        <taxon>Treponema</taxon>
    </lineage>
</organism>
<feature type="region of interest" description="Disordered" evidence="3">
    <location>
        <begin position="1"/>
        <end position="21"/>
    </location>
</feature>
<proteinExistence type="predicted"/>
<dbReference type="SUPFAM" id="SSF75217">
    <property type="entry name" value="alpha/beta knot"/>
    <property type="match status" value="1"/>
</dbReference>
<dbReference type="InterPro" id="IPR013123">
    <property type="entry name" value="SpoU_subst-bd"/>
</dbReference>
<keyword evidence="1" id="KW-0489">Methyltransferase</keyword>
<protein>
    <recommendedName>
        <fullName evidence="4">RNA 2-O ribose methyltransferase substrate binding domain-containing protein</fullName>
    </recommendedName>
</protein>
<dbReference type="KEGG" id="tpp:TPASS_0054"/>
<dbReference type="InterPro" id="IPR001537">
    <property type="entry name" value="SpoU_MeTrfase"/>
</dbReference>
<dbReference type="InterPro" id="IPR029064">
    <property type="entry name" value="Ribosomal_eL30-like_sf"/>
</dbReference>
<evidence type="ECO:0000256" key="1">
    <source>
        <dbReference type="ARBA" id="ARBA00022603"/>
    </source>
</evidence>
<dbReference type="RefSeq" id="WP_010881503.1">
    <property type="nucleotide sequence ID" value="NC_010741.1"/>
</dbReference>
<dbReference type="GO" id="GO:0032259">
    <property type="term" value="P:methylation"/>
    <property type="evidence" value="ECO:0007669"/>
    <property type="project" value="UniProtKB-KW"/>
</dbReference>
<gene>
    <name evidence="5" type="ordered locus">TPASS_0054</name>
</gene>
<dbReference type="EMBL" id="CP000805">
    <property type="protein sequence ID" value="ACD70481.1"/>
    <property type="molecule type" value="Genomic_DNA"/>
</dbReference>
<evidence type="ECO:0000313" key="5">
    <source>
        <dbReference type="EMBL" id="ACD70481.1"/>
    </source>
</evidence>
<dbReference type="SMART" id="SM00967">
    <property type="entry name" value="SpoU_sub_bind"/>
    <property type="match status" value="1"/>
</dbReference>
<dbReference type="GO" id="GO:0006396">
    <property type="term" value="P:RNA processing"/>
    <property type="evidence" value="ECO:0007669"/>
    <property type="project" value="InterPro"/>
</dbReference>
<dbReference type="PANTHER" id="PTHR46429">
    <property type="entry name" value="23S RRNA (GUANOSINE-2'-O-)-METHYLTRANSFERASE RLMB"/>
    <property type="match status" value="1"/>
</dbReference>
<dbReference type="Proteomes" id="UP000001202">
    <property type="component" value="Chromosome"/>
</dbReference>
<dbReference type="Pfam" id="PF00588">
    <property type="entry name" value="SpoU_methylase"/>
    <property type="match status" value="1"/>
</dbReference>
<feature type="region of interest" description="Disordered" evidence="3">
    <location>
        <begin position="297"/>
        <end position="319"/>
    </location>
</feature>
<feature type="compositionally biased region" description="Basic and acidic residues" evidence="3">
    <location>
        <begin position="1"/>
        <end position="10"/>
    </location>
</feature>
<dbReference type="GO" id="GO:0003723">
    <property type="term" value="F:RNA binding"/>
    <property type="evidence" value="ECO:0007669"/>
    <property type="project" value="InterPro"/>
</dbReference>
<dbReference type="Pfam" id="PF08032">
    <property type="entry name" value="SpoU_sub_bind"/>
    <property type="match status" value="1"/>
</dbReference>
<dbReference type="PATRIC" id="fig|243276.5.peg.58"/>
<dbReference type="AlphaFoldDB" id="A0A0H3BJN1"/>
<keyword evidence="2" id="KW-0808">Transferase</keyword>
<dbReference type="InterPro" id="IPR029026">
    <property type="entry name" value="tRNA_m1G_MTases_N"/>
</dbReference>
<accession>A0A0H3BJN1</accession>
<evidence type="ECO:0000256" key="3">
    <source>
        <dbReference type="SAM" id="MobiDB-lite"/>
    </source>
</evidence>
<dbReference type="GO" id="GO:0005829">
    <property type="term" value="C:cytosol"/>
    <property type="evidence" value="ECO:0007669"/>
    <property type="project" value="TreeGrafter"/>
</dbReference>
<dbReference type="Gene3D" id="3.40.1280.10">
    <property type="match status" value="1"/>
</dbReference>
<dbReference type="InterPro" id="IPR029028">
    <property type="entry name" value="Alpha/beta_knot_MTases"/>
</dbReference>
<dbReference type="CDD" id="cd18095">
    <property type="entry name" value="SpoU-like_rRNA-MTase"/>
    <property type="match status" value="1"/>
</dbReference>